<name>A0ABU1N6W8_9CAUL</name>
<dbReference type="CDD" id="cd00531">
    <property type="entry name" value="NTF2_like"/>
    <property type="match status" value="1"/>
</dbReference>
<proteinExistence type="predicted"/>
<dbReference type="InterPro" id="IPR032710">
    <property type="entry name" value="NTF2-like_dom_sf"/>
</dbReference>
<evidence type="ECO:0000313" key="3">
    <source>
        <dbReference type="Proteomes" id="UP001262754"/>
    </source>
</evidence>
<comment type="caution">
    <text evidence="2">The sequence shown here is derived from an EMBL/GenBank/DDBJ whole genome shotgun (WGS) entry which is preliminary data.</text>
</comment>
<dbReference type="EMBL" id="JAVDRL010000022">
    <property type="protein sequence ID" value="MDR6534207.1"/>
    <property type="molecule type" value="Genomic_DNA"/>
</dbReference>
<dbReference type="Gene3D" id="3.10.450.50">
    <property type="match status" value="1"/>
</dbReference>
<dbReference type="Proteomes" id="UP001262754">
    <property type="component" value="Unassembled WGS sequence"/>
</dbReference>
<organism evidence="2 3">
    <name type="scientific">Caulobacter rhizosphaerae</name>
    <dbReference type="NCBI Taxonomy" id="2010972"/>
    <lineage>
        <taxon>Bacteria</taxon>
        <taxon>Pseudomonadati</taxon>
        <taxon>Pseudomonadota</taxon>
        <taxon>Alphaproteobacteria</taxon>
        <taxon>Caulobacterales</taxon>
        <taxon>Caulobacteraceae</taxon>
        <taxon>Caulobacter</taxon>
    </lineage>
</organism>
<dbReference type="SUPFAM" id="SSF54427">
    <property type="entry name" value="NTF2-like"/>
    <property type="match status" value="1"/>
</dbReference>
<dbReference type="RefSeq" id="WP_163229835.1">
    <property type="nucleotide sequence ID" value="NZ_BMLD01000021.1"/>
</dbReference>
<feature type="domain" description="SnoaL-like" evidence="1">
    <location>
        <begin position="12"/>
        <end position="128"/>
    </location>
</feature>
<evidence type="ECO:0000313" key="2">
    <source>
        <dbReference type="EMBL" id="MDR6534207.1"/>
    </source>
</evidence>
<sequence length="188" mass="22029">MTEPRVLERLDRIESHLAIQQLAVRYAMAVDRRDIDEWLGMFVEDIDCGRRGKGREALRGFIEPAVRDFYRTVHTITGHAIDRIDGDVAEGRVYCRAEHEFGDQWIVQAICYFDTYERRDGVWYFARRVEDFFYTCDVLERPQDADFARWPGPTPKHAPPMMLPRFPTWKSFWGDADVSAITRRPAAP</sequence>
<dbReference type="Pfam" id="PF13577">
    <property type="entry name" value="SnoaL_4"/>
    <property type="match status" value="1"/>
</dbReference>
<protein>
    <recommendedName>
        <fullName evidence="1">SnoaL-like domain-containing protein</fullName>
    </recommendedName>
</protein>
<accession>A0ABU1N6W8</accession>
<gene>
    <name evidence="2" type="ORF">J2800_004978</name>
</gene>
<keyword evidence="3" id="KW-1185">Reference proteome</keyword>
<reference evidence="2 3" key="1">
    <citation type="submission" date="2023-07" db="EMBL/GenBank/DDBJ databases">
        <title>Sorghum-associated microbial communities from plants grown in Nebraska, USA.</title>
        <authorList>
            <person name="Schachtman D."/>
        </authorList>
    </citation>
    <scope>NUCLEOTIDE SEQUENCE [LARGE SCALE GENOMIC DNA]</scope>
    <source>
        <strain evidence="2 3">DS2154</strain>
    </source>
</reference>
<evidence type="ECO:0000259" key="1">
    <source>
        <dbReference type="Pfam" id="PF13577"/>
    </source>
</evidence>
<dbReference type="InterPro" id="IPR037401">
    <property type="entry name" value="SnoaL-like"/>
</dbReference>